<dbReference type="KEGG" id="pfj:MYCFIDRAFT_173779"/>
<feature type="non-terminal residue" evidence="1">
    <location>
        <position position="84"/>
    </location>
</feature>
<name>M2Z4Z9_PSEFD</name>
<dbReference type="VEuPathDB" id="FungiDB:MYCFIDRAFT_173779"/>
<organism evidence="1 2">
    <name type="scientific">Pseudocercospora fijiensis (strain CIRAD86)</name>
    <name type="common">Black leaf streak disease fungus</name>
    <name type="synonym">Mycosphaerella fijiensis</name>
    <dbReference type="NCBI Taxonomy" id="383855"/>
    <lineage>
        <taxon>Eukaryota</taxon>
        <taxon>Fungi</taxon>
        <taxon>Dikarya</taxon>
        <taxon>Ascomycota</taxon>
        <taxon>Pezizomycotina</taxon>
        <taxon>Dothideomycetes</taxon>
        <taxon>Dothideomycetidae</taxon>
        <taxon>Mycosphaerellales</taxon>
        <taxon>Mycosphaerellaceae</taxon>
        <taxon>Pseudocercospora</taxon>
    </lineage>
</organism>
<gene>
    <name evidence="1" type="ORF">MYCFIDRAFT_173779</name>
</gene>
<dbReference type="GeneID" id="19333056"/>
<accession>M2Z4Z9</accession>
<evidence type="ECO:0000313" key="2">
    <source>
        <dbReference type="Proteomes" id="UP000016932"/>
    </source>
</evidence>
<sequence>GITQDNPEVKHGFCDAPRERRGNILISRYSVSDGVSSRFMTGQPCAVAQLSIPKPCNAIIVLFAAPGRVLCIERFIYHMLLPKL</sequence>
<protein>
    <submittedName>
        <fullName evidence="1">Uncharacterized protein</fullName>
    </submittedName>
</protein>
<dbReference type="EMBL" id="KB446557">
    <property type="protein sequence ID" value="EME84880.1"/>
    <property type="molecule type" value="Genomic_DNA"/>
</dbReference>
<proteinExistence type="predicted"/>
<reference evidence="1 2" key="1">
    <citation type="journal article" date="2012" name="PLoS Pathog.">
        <title>Diverse lifestyles and strategies of plant pathogenesis encoded in the genomes of eighteen Dothideomycetes fungi.</title>
        <authorList>
            <person name="Ohm R.A."/>
            <person name="Feau N."/>
            <person name="Henrissat B."/>
            <person name="Schoch C.L."/>
            <person name="Horwitz B.A."/>
            <person name="Barry K.W."/>
            <person name="Condon B.J."/>
            <person name="Copeland A.C."/>
            <person name="Dhillon B."/>
            <person name="Glaser F."/>
            <person name="Hesse C.N."/>
            <person name="Kosti I."/>
            <person name="LaButti K."/>
            <person name="Lindquist E.A."/>
            <person name="Lucas S."/>
            <person name="Salamov A.A."/>
            <person name="Bradshaw R.E."/>
            <person name="Ciuffetti L."/>
            <person name="Hamelin R.C."/>
            <person name="Kema G.H.J."/>
            <person name="Lawrence C."/>
            <person name="Scott J.A."/>
            <person name="Spatafora J.W."/>
            <person name="Turgeon B.G."/>
            <person name="de Wit P.J.G.M."/>
            <person name="Zhong S."/>
            <person name="Goodwin S.B."/>
            <person name="Grigoriev I.V."/>
        </authorList>
    </citation>
    <scope>NUCLEOTIDE SEQUENCE [LARGE SCALE GENOMIC DNA]</scope>
    <source>
        <strain evidence="1 2">CIRAD86</strain>
    </source>
</reference>
<dbReference type="HOGENOM" id="CLU_2533721_0_0_1"/>
<dbReference type="AlphaFoldDB" id="M2Z4Z9"/>
<keyword evidence="2" id="KW-1185">Reference proteome</keyword>
<dbReference type="Proteomes" id="UP000016932">
    <property type="component" value="Unassembled WGS sequence"/>
</dbReference>
<dbReference type="RefSeq" id="XP_007925434.1">
    <property type="nucleotide sequence ID" value="XM_007927243.1"/>
</dbReference>
<evidence type="ECO:0000313" key="1">
    <source>
        <dbReference type="EMBL" id="EME84880.1"/>
    </source>
</evidence>